<dbReference type="InterPro" id="IPR001094">
    <property type="entry name" value="Flavdoxin-like"/>
</dbReference>
<accession>A0A2A2AS56</accession>
<evidence type="ECO:0000256" key="1">
    <source>
        <dbReference type="ARBA" id="ARBA00001917"/>
    </source>
</evidence>
<dbReference type="PANTHER" id="PTHR19384">
    <property type="entry name" value="NITRIC OXIDE SYNTHASE-RELATED"/>
    <property type="match status" value="1"/>
</dbReference>
<dbReference type="Proteomes" id="UP000218439">
    <property type="component" value="Unassembled WGS sequence"/>
</dbReference>
<keyword evidence="3" id="KW-0288">FMN</keyword>
<dbReference type="PANTHER" id="PTHR19384:SF128">
    <property type="entry name" value="NADPH OXIDOREDUCTASE A"/>
    <property type="match status" value="1"/>
</dbReference>
<organism evidence="6 7">
    <name type="scientific">Vandammella animalimorsus</name>
    <dbReference type="NCBI Taxonomy" id="2029117"/>
    <lineage>
        <taxon>Bacteria</taxon>
        <taxon>Pseudomonadati</taxon>
        <taxon>Pseudomonadota</taxon>
        <taxon>Betaproteobacteria</taxon>
        <taxon>Burkholderiales</taxon>
        <taxon>Comamonadaceae</taxon>
        <taxon>Vandammella</taxon>
    </lineage>
</organism>
<dbReference type="GO" id="GO:0050660">
    <property type="term" value="F:flavin adenine dinucleotide binding"/>
    <property type="evidence" value="ECO:0007669"/>
    <property type="project" value="TreeGrafter"/>
</dbReference>
<evidence type="ECO:0000313" key="7">
    <source>
        <dbReference type="Proteomes" id="UP000218439"/>
    </source>
</evidence>
<dbReference type="PRINTS" id="PR00369">
    <property type="entry name" value="FLAVODOXIN"/>
</dbReference>
<feature type="domain" description="Flavodoxin-like" evidence="5">
    <location>
        <begin position="3"/>
        <end position="155"/>
    </location>
</feature>
<protein>
    <submittedName>
        <fullName evidence="6">Nitric oxide synthase</fullName>
    </submittedName>
</protein>
<dbReference type="EMBL" id="NSJE01000032">
    <property type="protein sequence ID" value="PAT40587.1"/>
    <property type="molecule type" value="Genomic_DNA"/>
</dbReference>
<dbReference type="InterPro" id="IPR029039">
    <property type="entry name" value="Flavoprotein-like_sf"/>
</dbReference>
<evidence type="ECO:0000256" key="2">
    <source>
        <dbReference type="ARBA" id="ARBA00022630"/>
    </source>
</evidence>
<dbReference type="InterPro" id="IPR008254">
    <property type="entry name" value="Flavodoxin/NO_synth"/>
</dbReference>
<comment type="cofactor">
    <cofactor evidence="1">
        <name>FMN</name>
        <dbReference type="ChEBI" id="CHEBI:58210"/>
    </cofactor>
</comment>
<proteinExistence type="predicted"/>
<dbReference type="PROSITE" id="PS50902">
    <property type="entry name" value="FLAVODOXIN_LIKE"/>
    <property type="match status" value="1"/>
</dbReference>
<evidence type="ECO:0000259" key="5">
    <source>
        <dbReference type="PROSITE" id="PS50902"/>
    </source>
</evidence>
<comment type="caution">
    <text evidence="6">The sequence shown here is derived from an EMBL/GenBank/DDBJ whole genome shotgun (WGS) entry which is preliminary data.</text>
</comment>
<sequence>MKLTILVGTVSDTAWYVAQAVEQALRSTAAPGQALEIELLLADAQCTGELLEQISADEGLLLVCTSTHGSGEVPENLQPLYADLDMRPRYLGALRYGVIALGDQFYGETFAAGGRLFDARLQDLGAQRIGELLVLDASDPTDPEAEAAAWAPGWLQQAREAFGGGSS</sequence>
<dbReference type="GO" id="GO:0010181">
    <property type="term" value="F:FMN binding"/>
    <property type="evidence" value="ECO:0007669"/>
    <property type="project" value="InterPro"/>
</dbReference>
<dbReference type="GO" id="GO:0005829">
    <property type="term" value="C:cytosol"/>
    <property type="evidence" value="ECO:0007669"/>
    <property type="project" value="TreeGrafter"/>
</dbReference>
<dbReference type="Pfam" id="PF00258">
    <property type="entry name" value="Flavodoxin_1"/>
    <property type="match status" value="1"/>
</dbReference>
<dbReference type="Gene3D" id="3.40.50.360">
    <property type="match status" value="1"/>
</dbReference>
<dbReference type="AlphaFoldDB" id="A0A2A2AS56"/>
<evidence type="ECO:0000256" key="4">
    <source>
        <dbReference type="ARBA" id="ARBA00022982"/>
    </source>
</evidence>
<gene>
    <name evidence="6" type="ORF">CK621_13680</name>
</gene>
<keyword evidence="4" id="KW-0249">Electron transport</keyword>
<reference evidence="6 7" key="1">
    <citation type="submission" date="2017-08" db="EMBL/GenBank/DDBJ databases">
        <title>WGS of Clinical strains of the CDC Group NO-1 linked to zoonotic infections in humans.</title>
        <authorList>
            <person name="Bernier A.-M."/>
            <person name="Bernard K."/>
        </authorList>
    </citation>
    <scope>NUCLEOTIDE SEQUENCE [LARGE SCALE GENOMIC DNA]</scope>
    <source>
        <strain evidence="6 7">NML120219</strain>
    </source>
</reference>
<dbReference type="GO" id="GO:0016491">
    <property type="term" value="F:oxidoreductase activity"/>
    <property type="evidence" value="ECO:0007669"/>
    <property type="project" value="TreeGrafter"/>
</dbReference>
<evidence type="ECO:0000313" key="6">
    <source>
        <dbReference type="EMBL" id="PAT40587.1"/>
    </source>
</evidence>
<keyword evidence="2" id="KW-0285">Flavoprotein</keyword>
<keyword evidence="4" id="KW-0813">Transport</keyword>
<evidence type="ECO:0000256" key="3">
    <source>
        <dbReference type="ARBA" id="ARBA00022643"/>
    </source>
</evidence>
<name>A0A2A2AS56_9BURK</name>
<dbReference type="RefSeq" id="WP_095552842.1">
    <property type="nucleotide sequence ID" value="NZ_NSJE01000032.1"/>
</dbReference>
<dbReference type="SUPFAM" id="SSF52218">
    <property type="entry name" value="Flavoproteins"/>
    <property type="match status" value="1"/>
</dbReference>